<accession>A0A1I3ANG1</accession>
<evidence type="ECO:0000313" key="2">
    <source>
        <dbReference type="EMBL" id="SFH51565.1"/>
    </source>
</evidence>
<keyword evidence="3" id="KW-1185">Reference proteome</keyword>
<reference evidence="2 3" key="1">
    <citation type="submission" date="2016-10" db="EMBL/GenBank/DDBJ databases">
        <authorList>
            <person name="de Groot N.N."/>
        </authorList>
    </citation>
    <scope>NUCLEOTIDE SEQUENCE [LARGE SCALE GENOMIC DNA]</scope>
    <source>
        <strain evidence="2 3">DSM 18684</strain>
    </source>
</reference>
<dbReference type="InterPro" id="IPR014944">
    <property type="entry name" value="Toxin_SymE-like"/>
</dbReference>
<protein>
    <submittedName>
        <fullName evidence="2">Toxin SymE, type I toxin-antitoxin system</fullName>
    </submittedName>
</protein>
<dbReference type="EMBL" id="FOPP01000017">
    <property type="protein sequence ID" value="SFH51565.1"/>
    <property type="molecule type" value="Genomic_DNA"/>
</dbReference>
<organism evidence="2 3">
    <name type="scientific">Pedobacter insulae</name>
    <dbReference type="NCBI Taxonomy" id="414048"/>
    <lineage>
        <taxon>Bacteria</taxon>
        <taxon>Pseudomonadati</taxon>
        <taxon>Bacteroidota</taxon>
        <taxon>Sphingobacteriia</taxon>
        <taxon>Sphingobacteriales</taxon>
        <taxon>Sphingobacteriaceae</taxon>
        <taxon>Pedobacter</taxon>
    </lineage>
</organism>
<dbReference type="Pfam" id="PF08845">
    <property type="entry name" value="SymE_toxin"/>
    <property type="match status" value="1"/>
</dbReference>
<sequence>MKSTWQESIVPQILLQGEWLRKTGFEYDEHVIITQKKGKLIIVLDKAN</sequence>
<dbReference type="GO" id="GO:0003723">
    <property type="term" value="F:RNA binding"/>
    <property type="evidence" value="ECO:0007669"/>
    <property type="project" value="InterPro"/>
</dbReference>
<dbReference type="RefSeq" id="WP_143096000.1">
    <property type="nucleotide sequence ID" value="NZ_FOPP01000017.1"/>
</dbReference>
<dbReference type="OrthoDB" id="9803936at2"/>
<evidence type="ECO:0000313" key="3">
    <source>
        <dbReference type="Proteomes" id="UP000199666"/>
    </source>
</evidence>
<name>A0A1I3ANG1_9SPHI</name>
<feature type="domain" description="Toxin SymE-like" evidence="1">
    <location>
        <begin position="9"/>
        <end position="42"/>
    </location>
</feature>
<gene>
    <name evidence="2" type="ORF">SAMN04489864_11715</name>
</gene>
<dbReference type="Proteomes" id="UP000199666">
    <property type="component" value="Unassembled WGS sequence"/>
</dbReference>
<evidence type="ECO:0000259" key="1">
    <source>
        <dbReference type="Pfam" id="PF08845"/>
    </source>
</evidence>
<dbReference type="GO" id="GO:0016070">
    <property type="term" value="P:RNA metabolic process"/>
    <property type="evidence" value="ECO:0007669"/>
    <property type="project" value="InterPro"/>
</dbReference>
<proteinExistence type="predicted"/>
<dbReference type="AlphaFoldDB" id="A0A1I3ANG1"/>
<dbReference type="GO" id="GO:0016788">
    <property type="term" value="F:hydrolase activity, acting on ester bonds"/>
    <property type="evidence" value="ECO:0007669"/>
    <property type="project" value="InterPro"/>
</dbReference>
<dbReference type="GO" id="GO:0005737">
    <property type="term" value="C:cytoplasm"/>
    <property type="evidence" value="ECO:0007669"/>
    <property type="project" value="InterPro"/>
</dbReference>